<dbReference type="GO" id="GO:0016747">
    <property type="term" value="F:acyltransferase activity, transferring groups other than amino-acyl groups"/>
    <property type="evidence" value="ECO:0007669"/>
    <property type="project" value="InterPro"/>
</dbReference>
<dbReference type="InterPro" id="IPR043968">
    <property type="entry name" value="SGNH"/>
</dbReference>
<feature type="transmembrane region" description="Helical" evidence="1">
    <location>
        <begin position="355"/>
        <end position="373"/>
    </location>
</feature>
<sequence>MTRAAITGTPTRVYRPELQGLRALAVVLVIVYHVYSDRISGGVDVFFLLSGFLLTGQLVRAAERGRLDLPRQWGRTLTRLVPAAAVVLAVTAVAAYVILPPERWFQTIREVFAAAVFLENWRLGADSVDYFARNDLASPVQHFWSLSVQAQIMLLLPLLIALLIRRRGGLRRRVALALGAITAASLTYSVLLTATDQPFAYFNTFTRVWEFALGGLLALVVDAITLPRRLRLPIGWLGILALIGCGLIIDVGTVFPGYAALWPTLAAALVIVSGDAVRVLATRPLVRLGDLSYSLYLWHWPVLVLYLVARGGDQVGWRGGLLVIGAALLLAALTHRFVEQPTRLLPATRWGAYRFAVLLLVPVLALASSWQALALRDARYSITIGGRDYPGAQAMIPGFQYRGAADLPPMPPRIALPQDWASLTDLDCTRATRNPDLEMCATSTVDKPAKTVVLVGDSHMQQYLAAVRPIAEKRNWRVVAMLKGLCPFSTASESMPGDQPCVDWNAAAAAEIIDLKPDAVLTLASRDVRIGRTEVTPPGFVEQWKRLAAADIPVVALRDNPRFDHWPSTCAYELGPDAPECVAARADIYPEHPPYLSIPDVPANVSFVDFSDYLCVADGCPPVIGNIQVYLDDNHLSASFLASLSPVLARRLLPALTQ</sequence>
<evidence type="ECO:0000256" key="1">
    <source>
        <dbReference type="SAM" id="Phobius"/>
    </source>
</evidence>
<keyword evidence="5" id="KW-1185">Reference proteome</keyword>
<dbReference type="RefSeq" id="WP_185006729.1">
    <property type="nucleotide sequence ID" value="NZ_BAAAUI010000038.1"/>
</dbReference>
<feature type="transmembrane region" description="Helical" evidence="1">
    <location>
        <begin position="41"/>
        <end position="59"/>
    </location>
</feature>
<feature type="transmembrane region" description="Helical" evidence="1">
    <location>
        <begin position="315"/>
        <end position="334"/>
    </location>
</feature>
<organism evidence="4 5">
    <name type="scientific">Crossiella cryophila</name>
    <dbReference type="NCBI Taxonomy" id="43355"/>
    <lineage>
        <taxon>Bacteria</taxon>
        <taxon>Bacillati</taxon>
        <taxon>Actinomycetota</taxon>
        <taxon>Actinomycetes</taxon>
        <taxon>Pseudonocardiales</taxon>
        <taxon>Pseudonocardiaceae</taxon>
        <taxon>Crossiella</taxon>
    </lineage>
</organism>
<reference evidence="4 5" key="1">
    <citation type="submission" date="2020-08" db="EMBL/GenBank/DDBJ databases">
        <title>Sequencing the genomes of 1000 actinobacteria strains.</title>
        <authorList>
            <person name="Klenk H.-P."/>
        </authorList>
    </citation>
    <scope>NUCLEOTIDE SEQUENCE [LARGE SCALE GENOMIC DNA]</scope>
    <source>
        <strain evidence="4 5">DSM 44230</strain>
    </source>
</reference>
<evidence type="ECO:0000313" key="5">
    <source>
        <dbReference type="Proteomes" id="UP000533598"/>
    </source>
</evidence>
<feature type="transmembrane region" description="Helical" evidence="1">
    <location>
        <begin position="80"/>
        <end position="99"/>
    </location>
</feature>
<protein>
    <submittedName>
        <fullName evidence="4">Peptidoglycan/LPS O-acetylase OafA/YrhL</fullName>
    </submittedName>
</protein>
<evidence type="ECO:0000313" key="4">
    <source>
        <dbReference type="EMBL" id="MBB4680717.1"/>
    </source>
</evidence>
<dbReference type="Proteomes" id="UP000533598">
    <property type="component" value="Unassembled WGS sequence"/>
</dbReference>
<keyword evidence="1" id="KW-0812">Transmembrane</keyword>
<feature type="domain" description="Acyltransferase 3" evidence="2">
    <location>
        <begin position="17"/>
        <end position="334"/>
    </location>
</feature>
<dbReference type="AlphaFoldDB" id="A0A7W7CGV8"/>
<feature type="transmembrane region" description="Helical" evidence="1">
    <location>
        <begin position="234"/>
        <end position="255"/>
    </location>
</feature>
<name>A0A7W7CGV8_9PSEU</name>
<dbReference type="GO" id="GO:0009103">
    <property type="term" value="P:lipopolysaccharide biosynthetic process"/>
    <property type="evidence" value="ECO:0007669"/>
    <property type="project" value="TreeGrafter"/>
</dbReference>
<evidence type="ECO:0000259" key="3">
    <source>
        <dbReference type="Pfam" id="PF19040"/>
    </source>
</evidence>
<dbReference type="InterPro" id="IPR050879">
    <property type="entry name" value="Acyltransferase_3"/>
</dbReference>
<comment type="caution">
    <text evidence="4">The sequence shown here is derived from an EMBL/GenBank/DDBJ whole genome shotgun (WGS) entry which is preliminary data.</text>
</comment>
<dbReference type="Pfam" id="PF01757">
    <property type="entry name" value="Acyl_transf_3"/>
    <property type="match status" value="1"/>
</dbReference>
<dbReference type="GO" id="GO:0016020">
    <property type="term" value="C:membrane"/>
    <property type="evidence" value="ECO:0007669"/>
    <property type="project" value="TreeGrafter"/>
</dbReference>
<dbReference type="EMBL" id="JACHMH010000001">
    <property type="protein sequence ID" value="MBB4680717.1"/>
    <property type="molecule type" value="Genomic_DNA"/>
</dbReference>
<gene>
    <name evidence="4" type="ORF">HNR67_006835</name>
</gene>
<proteinExistence type="predicted"/>
<feature type="transmembrane region" description="Helical" evidence="1">
    <location>
        <begin position="207"/>
        <end position="227"/>
    </location>
</feature>
<feature type="domain" description="SGNH" evidence="3">
    <location>
        <begin position="428"/>
        <end position="649"/>
    </location>
</feature>
<feature type="transmembrane region" description="Helical" evidence="1">
    <location>
        <begin position="261"/>
        <end position="281"/>
    </location>
</feature>
<feature type="transmembrane region" description="Helical" evidence="1">
    <location>
        <begin position="20"/>
        <end position="35"/>
    </location>
</feature>
<dbReference type="PANTHER" id="PTHR23028">
    <property type="entry name" value="ACETYLTRANSFERASE"/>
    <property type="match status" value="1"/>
</dbReference>
<feature type="transmembrane region" description="Helical" evidence="1">
    <location>
        <begin position="293"/>
        <end position="309"/>
    </location>
</feature>
<feature type="transmembrane region" description="Helical" evidence="1">
    <location>
        <begin position="176"/>
        <end position="195"/>
    </location>
</feature>
<feature type="transmembrane region" description="Helical" evidence="1">
    <location>
        <begin position="143"/>
        <end position="164"/>
    </location>
</feature>
<evidence type="ECO:0000259" key="2">
    <source>
        <dbReference type="Pfam" id="PF01757"/>
    </source>
</evidence>
<accession>A0A7W7CGV8</accession>
<dbReference type="Pfam" id="PF19040">
    <property type="entry name" value="SGNH"/>
    <property type="match status" value="1"/>
</dbReference>
<keyword evidence="1" id="KW-0472">Membrane</keyword>
<dbReference type="InterPro" id="IPR002656">
    <property type="entry name" value="Acyl_transf_3_dom"/>
</dbReference>
<keyword evidence="1" id="KW-1133">Transmembrane helix</keyword>
<dbReference type="PANTHER" id="PTHR23028:SF53">
    <property type="entry name" value="ACYL_TRANSF_3 DOMAIN-CONTAINING PROTEIN"/>
    <property type="match status" value="1"/>
</dbReference>